<dbReference type="OrthoDB" id="2643649at2"/>
<dbReference type="RefSeq" id="WP_068528240.1">
    <property type="nucleotide sequence ID" value="NZ_LVJH01000002.1"/>
</dbReference>
<dbReference type="Proteomes" id="UP000076967">
    <property type="component" value="Unassembled WGS sequence"/>
</dbReference>
<proteinExistence type="predicted"/>
<dbReference type="STRING" id="494026.PGLA_02660"/>
<dbReference type="AlphaFoldDB" id="A0A168P1K6"/>
<comment type="caution">
    <text evidence="2">The sequence shown here is derived from an EMBL/GenBank/DDBJ whole genome shotgun (WGS) entry which is preliminary data.</text>
</comment>
<reference evidence="2 3" key="1">
    <citation type="submission" date="2016-03" db="EMBL/GenBank/DDBJ databases">
        <title>Draft genome sequence of Paenibacillus glacialis DSM 22343.</title>
        <authorList>
            <person name="Shin S.-K."/>
            <person name="Yi H."/>
        </authorList>
    </citation>
    <scope>NUCLEOTIDE SEQUENCE [LARGE SCALE GENOMIC DNA]</scope>
    <source>
        <strain evidence="2 3">DSM 22343</strain>
    </source>
</reference>
<evidence type="ECO:0000313" key="2">
    <source>
        <dbReference type="EMBL" id="OAB46298.1"/>
    </source>
</evidence>
<keyword evidence="1" id="KW-0472">Membrane</keyword>
<gene>
    <name evidence="2" type="ORF">PGLA_02660</name>
</gene>
<keyword evidence="3" id="KW-1185">Reference proteome</keyword>
<organism evidence="2 3">
    <name type="scientific">Paenibacillus glacialis</name>
    <dbReference type="NCBI Taxonomy" id="494026"/>
    <lineage>
        <taxon>Bacteria</taxon>
        <taxon>Bacillati</taxon>
        <taxon>Bacillota</taxon>
        <taxon>Bacilli</taxon>
        <taxon>Bacillales</taxon>
        <taxon>Paenibacillaceae</taxon>
        <taxon>Paenibacillus</taxon>
    </lineage>
</organism>
<dbReference type="EMBL" id="LVJH01000002">
    <property type="protein sequence ID" value="OAB46298.1"/>
    <property type="molecule type" value="Genomic_DNA"/>
</dbReference>
<accession>A0A168P1K6</accession>
<feature type="transmembrane region" description="Helical" evidence="1">
    <location>
        <begin position="39"/>
        <end position="60"/>
    </location>
</feature>
<feature type="transmembrane region" description="Helical" evidence="1">
    <location>
        <begin position="7"/>
        <end position="27"/>
    </location>
</feature>
<evidence type="ECO:0000256" key="1">
    <source>
        <dbReference type="SAM" id="Phobius"/>
    </source>
</evidence>
<sequence length="66" mass="7560">MKKVEWLIAIFIMVMGIICMMVSATSFRGMSFLQLGQSVGTFCIWFAGLLLMIGLIYIFLKHKRKP</sequence>
<keyword evidence="1" id="KW-0812">Transmembrane</keyword>
<evidence type="ECO:0000313" key="3">
    <source>
        <dbReference type="Proteomes" id="UP000076967"/>
    </source>
</evidence>
<keyword evidence="1" id="KW-1133">Transmembrane helix</keyword>
<protein>
    <submittedName>
        <fullName evidence="2">Uncharacterized protein</fullName>
    </submittedName>
</protein>
<name>A0A168P1K6_9BACL</name>